<comment type="caution">
    <text evidence="1">The sequence shown here is derived from an EMBL/GenBank/DDBJ whole genome shotgun (WGS) entry which is preliminary data.</text>
</comment>
<evidence type="ECO:0000313" key="1">
    <source>
        <dbReference type="EMBL" id="GGF95809.1"/>
    </source>
</evidence>
<dbReference type="EMBL" id="BMCU01000001">
    <property type="protein sequence ID" value="GGF95809.1"/>
    <property type="molecule type" value="Genomic_DNA"/>
</dbReference>
<name>A0A917CSG3_9NOCA</name>
<gene>
    <name evidence="1" type="ORF">GCM10007304_07100</name>
</gene>
<reference evidence="1" key="1">
    <citation type="journal article" date="2014" name="Int. J. Syst. Evol. Microbiol.">
        <title>Complete genome sequence of Corynebacterium casei LMG S-19264T (=DSM 44701T), isolated from a smear-ripened cheese.</title>
        <authorList>
            <consortium name="US DOE Joint Genome Institute (JGI-PGF)"/>
            <person name="Walter F."/>
            <person name="Albersmeier A."/>
            <person name="Kalinowski J."/>
            <person name="Ruckert C."/>
        </authorList>
    </citation>
    <scope>NUCLEOTIDE SEQUENCE</scope>
    <source>
        <strain evidence="1">CCM 7905</strain>
    </source>
</reference>
<evidence type="ECO:0000313" key="2">
    <source>
        <dbReference type="Proteomes" id="UP000654257"/>
    </source>
</evidence>
<proteinExistence type="predicted"/>
<accession>A0A917CSG3</accession>
<organism evidence="1 2">
    <name type="scientific">Rhodococcoides trifolii</name>
    <dbReference type="NCBI Taxonomy" id="908250"/>
    <lineage>
        <taxon>Bacteria</taxon>
        <taxon>Bacillati</taxon>
        <taxon>Actinomycetota</taxon>
        <taxon>Actinomycetes</taxon>
        <taxon>Mycobacteriales</taxon>
        <taxon>Nocardiaceae</taxon>
        <taxon>Rhodococcoides</taxon>
    </lineage>
</organism>
<sequence length="55" mass="5728">MLAASSTSITVTVSPYSAPIASNCDLAATHDAHPSRVNKIKPCICESGFVAVTHR</sequence>
<dbReference type="Proteomes" id="UP000654257">
    <property type="component" value="Unassembled WGS sequence"/>
</dbReference>
<protein>
    <submittedName>
        <fullName evidence="1">Uncharacterized protein</fullName>
    </submittedName>
</protein>
<keyword evidence="2" id="KW-1185">Reference proteome</keyword>
<reference evidence="1" key="2">
    <citation type="submission" date="2020-09" db="EMBL/GenBank/DDBJ databases">
        <authorList>
            <person name="Sun Q."/>
            <person name="Sedlacek I."/>
        </authorList>
    </citation>
    <scope>NUCLEOTIDE SEQUENCE</scope>
    <source>
        <strain evidence="1">CCM 7905</strain>
    </source>
</reference>
<dbReference type="AlphaFoldDB" id="A0A917CSG3"/>